<evidence type="ECO:0000313" key="3">
    <source>
        <dbReference type="Proteomes" id="UP000740926"/>
    </source>
</evidence>
<dbReference type="AlphaFoldDB" id="A0A9P6Y842"/>
<protein>
    <submittedName>
        <fullName evidence="2">Uncharacterized protein</fullName>
    </submittedName>
</protein>
<dbReference type="EMBL" id="JAANIU010006513">
    <property type="protein sequence ID" value="KAG1541559.1"/>
    <property type="molecule type" value="Genomic_DNA"/>
</dbReference>
<evidence type="ECO:0000256" key="1">
    <source>
        <dbReference type="SAM" id="MobiDB-lite"/>
    </source>
</evidence>
<keyword evidence="3" id="KW-1185">Reference proteome</keyword>
<comment type="caution">
    <text evidence="2">The sequence shown here is derived from an EMBL/GenBank/DDBJ whole genome shotgun (WGS) entry which is preliminary data.</text>
</comment>
<organism evidence="2 3">
    <name type="scientific">Rhizopus delemar</name>
    <dbReference type="NCBI Taxonomy" id="936053"/>
    <lineage>
        <taxon>Eukaryota</taxon>
        <taxon>Fungi</taxon>
        <taxon>Fungi incertae sedis</taxon>
        <taxon>Mucoromycota</taxon>
        <taxon>Mucoromycotina</taxon>
        <taxon>Mucoromycetes</taxon>
        <taxon>Mucorales</taxon>
        <taxon>Mucorineae</taxon>
        <taxon>Rhizopodaceae</taxon>
        <taxon>Rhizopus</taxon>
    </lineage>
</organism>
<gene>
    <name evidence="2" type="ORF">G6F50_014221</name>
</gene>
<sequence>MDGVSVTQEWSYAGLENGESFNVLIKDGAVTVNGRKYDSLDEDPRAERERIDALRSGKDLGGLWDMLKNAGIDVQDFAGDAADGKRKPAFTIETDSPDQADAPSARPAPAAGASPPSRVNADPSLSPGAVPSGGGLRRTLLIGIAIGLALWPARFAAVQRAVVFQRPAIRTVSNGLDAQQRFGAGHAQQFTRVRVGRHRIDPALRPHDAQPVLAAQHVIQRTDFQARAVQAGRQIRRHGGLHQ</sequence>
<accession>A0A9P6Y842</accession>
<name>A0A9P6Y842_9FUNG</name>
<evidence type="ECO:0000313" key="2">
    <source>
        <dbReference type="EMBL" id="KAG1541559.1"/>
    </source>
</evidence>
<proteinExistence type="predicted"/>
<feature type="region of interest" description="Disordered" evidence="1">
    <location>
        <begin position="82"/>
        <end position="130"/>
    </location>
</feature>
<dbReference type="Proteomes" id="UP000740926">
    <property type="component" value="Unassembled WGS sequence"/>
</dbReference>
<feature type="compositionally biased region" description="Low complexity" evidence="1">
    <location>
        <begin position="97"/>
        <end position="117"/>
    </location>
</feature>
<reference evidence="2 3" key="1">
    <citation type="journal article" date="2020" name="Microb. Genom.">
        <title>Genetic diversity of clinical and environmental Mucorales isolates obtained from an investigation of mucormycosis cases among solid organ transplant recipients.</title>
        <authorList>
            <person name="Nguyen M.H."/>
            <person name="Kaul D."/>
            <person name="Muto C."/>
            <person name="Cheng S.J."/>
            <person name="Richter R.A."/>
            <person name="Bruno V.M."/>
            <person name="Liu G."/>
            <person name="Beyhan S."/>
            <person name="Sundermann A.J."/>
            <person name="Mounaud S."/>
            <person name="Pasculle A.W."/>
            <person name="Nierman W.C."/>
            <person name="Driscoll E."/>
            <person name="Cumbie R."/>
            <person name="Clancy C.J."/>
            <person name="Dupont C.L."/>
        </authorList>
    </citation>
    <scope>NUCLEOTIDE SEQUENCE [LARGE SCALE GENOMIC DNA]</scope>
    <source>
        <strain evidence="2 3">GL24</strain>
    </source>
</reference>